<dbReference type="PANTHER" id="PTHR42693:SF43">
    <property type="entry name" value="BLL2667 PROTEIN"/>
    <property type="match status" value="1"/>
</dbReference>
<dbReference type="Proteomes" id="UP000316213">
    <property type="component" value="Unassembled WGS sequence"/>
</dbReference>
<evidence type="ECO:0000259" key="5">
    <source>
        <dbReference type="Pfam" id="PF00884"/>
    </source>
</evidence>
<dbReference type="InterPro" id="IPR017850">
    <property type="entry name" value="Alkaline_phosphatase_core_sf"/>
</dbReference>
<evidence type="ECO:0000256" key="1">
    <source>
        <dbReference type="ARBA" id="ARBA00008779"/>
    </source>
</evidence>
<dbReference type="Gene3D" id="3.40.720.10">
    <property type="entry name" value="Alkaline Phosphatase, subunit A"/>
    <property type="match status" value="1"/>
</dbReference>
<dbReference type="PANTHER" id="PTHR42693">
    <property type="entry name" value="ARYLSULFATASE FAMILY MEMBER"/>
    <property type="match status" value="1"/>
</dbReference>
<accession>A0A5C6A8Q3</accession>
<organism evidence="6 7">
    <name type="scientific">Neorhodopirellula pilleata</name>
    <dbReference type="NCBI Taxonomy" id="2714738"/>
    <lineage>
        <taxon>Bacteria</taxon>
        <taxon>Pseudomonadati</taxon>
        <taxon>Planctomycetota</taxon>
        <taxon>Planctomycetia</taxon>
        <taxon>Pirellulales</taxon>
        <taxon>Pirellulaceae</taxon>
        <taxon>Neorhodopirellula</taxon>
    </lineage>
</organism>
<keyword evidence="7" id="KW-1185">Reference proteome</keyword>
<dbReference type="RefSeq" id="WP_146578717.1">
    <property type="nucleotide sequence ID" value="NZ_SJPM01000006.1"/>
</dbReference>
<reference evidence="6 7" key="1">
    <citation type="submission" date="2019-02" db="EMBL/GenBank/DDBJ databases">
        <title>Deep-cultivation of Planctomycetes and their phenomic and genomic characterization uncovers novel biology.</title>
        <authorList>
            <person name="Wiegand S."/>
            <person name="Jogler M."/>
            <person name="Boedeker C."/>
            <person name="Pinto D."/>
            <person name="Vollmers J."/>
            <person name="Rivas-Marin E."/>
            <person name="Kohn T."/>
            <person name="Peeters S.H."/>
            <person name="Heuer A."/>
            <person name="Rast P."/>
            <person name="Oberbeckmann S."/>
            <person name="Bunk B."/>
            <person name="Jeske O."/>
            <person name="Meyerdierks A."/>
            <person name="Storesund J.E."/>
            <person name="Kallscheuer N."/>
            <person name="Luecker S."/>
            <person name="Lage O.M."/>
            <person name="Pohl T."/>
            <person name="Merkel B.J."/>
            <person name="Hornburger P."/>
            <person name="Mueller R.-W."/>
            <person name="Bruemmer F."/>
            <person name="Labrenz M."/>
            <person name="Spormann A.M."/>
            <person name="Op Den Camp H."/>
            <person name="Overmann J."/>
            <person name="Amann R."/>
            <person name="Jetten M.S.M."/>
            <person name="Mascher T."/>
            <person name="Medema M.H."/>
            <person name="Devos D.P."/>
            <person name="Kaster A.-K."/>
            <person name="Ovreas L."/>
            <person name="Rohde M."/>
            <person name="Galperin M.Y."/>
            <person name="Jogler C."/>
        </authorList>
    </citation>
    <scope>NUCLEOTIDE SEQUENCE [LARGE SCALE GENOMIC DNA]</scope>
    <source>
        <strain evidence="6 7">Pla100</strain>
    </source>
</reference>
<feature type="domain" description="Sulfatase N-terminal" evidence="5">
    <location>
        <begin position="46"/>
        <end position="462"/>
    </location>
</feature>
<comment type="similarity">
    <text evidence="1">Belongs to the sulfatase family.</text>
</comment>
<evidence type="ECO:0000313" key="6">
    <source>
        <dbReference type="EMBL" id="TWT95688.1"/>
    </source>
</evidence>
<evidence type="ECO:0000313" key="7">
    <source>
        <dbReference type="Proteomes" id="UP000316213"/>
    </source>
</evidence>
<dbReference type="OrthoDB" id="9783154at2"/>
<proteinExistence type="inferred from homology"/>
<dbReference type="GO" id="GO:0004065">
    <property type="term" value="F:arylsulfatase activity"/>
    <property type="evidence" value="ECO:0007669"/>
    <property type="project" value="UniProtKB-EC"/>
</dbReference>
<dbReference type="InterPro" id="IPR050738">
    <property type="entry name" value="Sulfatase"/>
</dbReference>
<evidence type="ECO:0000256" key="3">
    <source>
        <dbReference type="ARBA" id="ARBA00022801"/>
    </source>
</evidence>
<keyword evidence="2" id="KW-0479">Metal-binding</keyword>
<dbReference type="InterPro" id="IPR000917">
    <property type="entry name" value="Sulfatase_N"/>
</dbReference>
<dbReference type="Pfam" id="PF00884">
    <property type="entry name" value="Sulfatase"/>
    <property type="match status" value="1"/>
</dbReference>
<dbReference type="PROSITE" id="PS00523">
    <property type="entry name" value="SULFATASE_1"/>
    <property type="match status" value="1"/>
</dbReference>
<dbReference type="EC" id="3.1.6.1" evidence="6"/>
<dbReference type="AlphaFoldDB" id="A0A5C6A8Q3"/>
<dbReference type="GO" id="GO:0046872">
    <property type="term" value="F:metal ion binding"/>
    <property type="evidence" value="ECO:0007669"/>
    <property type="project" value="UniProtKB-KW"/>
</dbReference>
<dbReference type="Gene3D" id="3.30.1120.10">
    <property type="match status" value="1"/>
</dbReference>
<evidence type="ECO:0000256" key="2">
    <source>
        <dbReference type="ARBA" id="ARBA00022723"/>
    </source>
</evidence>
<keyword evidence="3 6" id="KW-0378">Hydrolase</keyword>
<sequence length="771" mass="85139">MLASVVVAQEILPFPPTPSASSPGLTIQDSTYKKRIEPKRLADCSPNILIILMDDVGPATPSTYGGEINTPTLGRVAGLGVSFNRFHSTAMCSPTRAALLTGRNHTRVGNGQIAAIANDFDGFSGVIPKSSATVAEVLKNYGYNTGAWGKWHNTPEEQITSKGPFDYWPTGYGFEYFYGFLAGEASQYEPTLTRNTLPVTEHFPKGYHLTDDIAQDAITWLREQKAYAPDKPFFMYWAPGASHGPHQVMKEWADKYKGKFDDGWDKYRERVFANAKAKGWIPQTAQLTPRPVSMASWDSIPENEKPFQRRLMEVFAGFTEHADYNAGRVIDEIERQGKLDNTLIFYIWGDNGSSAEGLYGTISEQLAQNGIPTKISQHLDALEELGGLDALGGPKTDNMYHAAWAWAGSTPYKSTKLVGAHFGGTRQPMAVSWPQRIKADPTARPQFHHVIDIVPTIYELTKIKLPKVVNGFEQDSIDGVSMVYAMGDAKAPGTRKTQFFDIMASRGIYHDGWFASAPGPREPWVGGIPKGIKEWSPLTDKWELYNLDEDWSQANDLAATNPKKLEELKLLFLLESTKNKNLPIGGGLWSTAMFHPEDAPASALTEWTFDFPITRMPESAAPKLGKQDSLVSMEVDVPEKANGVLYALAGFSGGITCYVKDGYLCYEFNLFEIQRTKLKSKDKLPLGKVQIDVESKLASKIGGPMDVMLKVNGDMVAQGRVPAAMSLHFTSNATFDIGTDLDSPVSLDYFDLSPFEFNGTIGATHIKYLKK</sequence>
<dbReference type="CDD" id="cd16025">
    <property type="entry name" value="PAS_like"/>
    <property type="match status" value="1"/>
</dbReference>
<comment type="caution">
    <text evidence="6">The sequence shown here is derived from an EMBL/GenBank/DDBJ whole genome shotgun (WGS) entry which is preliminary data.</text>
</comment>
<dbReference type="InterPro" id="IPR024607">
    <property type="entry name" value="Sulfatase_CS"/>
</dbReference>
<keyword evidence="4" id="KW-0106">Calcium</keyword>
<protein>
    <submittedName>
        <fullName evidence="6">Arylsulfatase</fullName>
        <ecNumber evidence="6">3.1.6.1</ecNumber>
    </submittedName>
</protein>
<dbReference type="SUPFAM" id="SSF53649">
    <property type="entry name" value="Alkaline phosphatase-like"/>
    <property type="match status" value="1"/>
</dbReference>
<gene>
    <name evidence="6" type="primary">atsA_44</name>
    <name evidence="6" type="ORF">Pla100_33300</name>
</gene>
<evidence type="ECO:0000256" key="4">
    <source>
        <dbReference type="ARBA" id="ARBA00022837"/>
    </source>
</evidence>
<dbReference type="EMBL" id="SJPM01000006">
    <property type="protein sequence ID" value="TWT95688.1"/>
    <property type="molecule type" value="Genomic_DNA"/>
</dbReference>
<name>A0A5C6A8Q3_9BACT</name>